<evidence type="ECO:0000256" key="2">
    <source>
        <dbReference type="ARBA" id="ARBA00023033"/>
    </source>
</evidence>
<dbReference type="KEGG" id="bcv:Bcav_0229"/>
<dbReference type="AlphaFoldDB" id="C5BVQ4"/>
<protein>
    <submittedName>
        <fullName evidence="4">Monooxygenase FAD-binding</fullName>
    </submittedName>
</protein>
<reference evidence="4 5" key="1">
    <citation type="journal article" date="2009" name="Stand. Genomic Sci.">
        <title>Complete genome sequence of Beutenbergia cavernae type strain (HKI 0122).</title>
        <authorList>
            <person name="Land M."/>
            <person name="Pukall R."/>
            <person name="Abt B."/>
            <person name="Goker M."/>
            <person name="Rohde M."/>
            <person name="Glavina Del Rio T."/>
            <person name="Tice H."/>
            <person name="Copeland A."/>
            <person name="Cheng J.F."/>
            <person name="Lucas S."/>
            <person name="Chen F."/>
            <person name="Nolan M."/>
            <person name="Bruce D."/>
            <person name="Goodwin L."/>
            <person name="Pitluck S."/>
            <person name="Ivanova N."/>
            <person name="Mavromatis K."/>
            <person name="Ovchinnikova G."/>
            <person name="Pati A."/>
            <person name="Chen A."/>
            <person name="Palaniappan K."/>
            <person name="Hauser L."/>
            <person name="Chang Y.J."/>
            <person name="Jefferies C.C."/>
            <person name="Saunders E."/>
            <person name="Brettin T."/>
            <person name="Detter J.C."/>
            <person name="Han C."/>
            <person name="Chain P."/>
            <person name="Bristow J."/>
            <person name="Eisen J.A."/>
            <person name="Markowitz V."/>
            <person name="Hugenholtz P."/>
            <person name="Kyrpides N.C."/>
            <person name="Klenk H.P."/>
            <person name="Lapidus A."/>
        </authorList>
    </citation>
    <scope>NUCLEOTIDE SEQUENCE [LARGE SCALE GENOMIC DNA]</scope>
    <source>
        <strain evidence="5">ATCC BAA-8 / DSM 12333 / NBRC 16432</strain>
    </source>
</reference>
<organism evidence="4 5">
    <name type="scientific">Beutenbergia cavernae (strain ATCC BAA-8 / DSM 12333 / CCUG 43141 / JCM 11478 / NBRC 16432 / NCIMB 13614 / HKI 0122)</name>
    <dbReference type="NCBI Taxonomy" id="471853"/>
    <lineage>
        <taxon>Bacteria</taxon>
        <taxon>Bacillati</taxon>
        <taxon>Actinomycetota</taxon>
        <taxon>Actinomycetes</taxon>
        <taxon>Micrococcales</taxon>
        <taxon>Beutenbergiaceae</taxon>
        <taxon>Beutenbergia</taxon>
    </lineage>
</organism>
<dbReference type="PANTHER" id="PTHR13789:SF309">
    <property type="entry name" value="PUTATIVE (AFU_ORTHOLOGUE AFUA_6G14510)-RELATED"/>
    <property type="match status" value="1"/>
</dbReference>
<sequence length="409" mass="41972">MTPPTAVVVGAGIGGLTAAAALRRVGWSVRVLERSPEPQPTGAGIVLLANAMRCLDEIGAGDAIRGLGAAAYPGGTRTASGRWLARVDAERVAARFGSGAVVIHRAQLHDALAAVLGPDGVTYGAQVTDVEREPGPTPRALVRYLAGGTAQEVTGDVVVAADGAASALRGRFWPGHADLEYTGSTAWRAVASVPPGTVTEMSETWAPGGAFGIVPMADGRVYWFATALRPAGGREGDGAEELAEVRRLVAGWHDPIEAVLAATPPEAVLRHDISALRHALPSYVRGPVALVGDAAHAMPPNLGQGGSQAIEDGIVLAASLATAAAPAEVRDGLARYDAQRRPRSQQVQRLSWAMARFGAQLRHPAAVATRDAMVRIAPSAAVMRAASRFAGWVPPSLAAAAGDAARGSA</sequence>
<keyword evidence="5" id="KW-1185">Reference proteome</keyword>
<accession>C5BVQ4</accession>
<evidence type="ECO:0000256" key="1">
    <source>
        <dbReference type="ARBA" id="ARBA00023002"/>
    </source>
</evidence>
<evidence type="ECO:0000313" key="5">
    <source>
        <dbReference type="Proteomes" id="UP000007962"/>
    </source>
</evidence>
<dbReference type="HOGENOM" id="CLU_009665_19_5_11"/>
<name>C5BVQ4_BEUC1</name>
<dbReference type="STRING" id="471853.Bcav_0229"/>
<dbReference type="eggNOG" id="COG0654">
    <property type="taxonomic scope" value="Bacteria"/>
</dbReference>
<evidence type="ECO:0000313" key="4">
    <source>
        <dbReference type="EMBL" id="ACQ78494.1"/>
    </source>
</evidence>
<proteinExistence type="predicted"/>
<dbReference type="GO" id="GO:0071949">
    <property type="term" value="F:FAD binding"/>
    <property type="evidence" value="ECO:0007669"/>
    <property type="project" value="InterPro"/>
</dbReference>
<dbReference type="PANTHER" id="PTHR13789">
    <property type="entry name" value="MONOOXYGENASE"/>
    <property type="match status" value="1"/>
</dbReference>
<dbReference type="OrthoDB" id="9782160at2"/>
<feature type="domain" description="FAD-binding" evidence="3">
    <location>
        <begin position="6"/>
        <end position="349"/>
    </location>
</feature>
<dbReference type="InterPro" id="IPR002938">
    <property type="entry name" value="FAD-bd"/>
</dbReference>
<gene>
    <name evidence="4" type="ordered locus">Bcav_0229</name>
</gene>
<dbReference type="GO" id="GO:0004497">
    <property type="term" value="F:monooxygenase activity"/>
    <property type="evidence" value="ECO:0007669"/>
    <property type="project" value="UniProtKB-KW"/>
</dbReference>
<dbReference type="PRINTS" id="PR00420">
    <property type="entry name" value="RNGMNOXGNASE"/>
</dbReference>
<keyword evidence="1" id="KW-0560">Oxidoreductase</keyword>
<dbReference type="EMBL" id="CP001618">
    <property type="protein sequence ID" value="ACQ78494.1"/>
    <property type="molecule type" value="Genomic_DNA"/>
</dbReference>
<dbReference type="SUPFAM" id="SSF51905">
    <property type="entry name" value="FAD/NAD(P)-binding domain"/>
    <property type="match status" value="1"/>
</dbReference>
<keyword evidence="2 4" id="KW-0503">Monooxygenase</keyword>
<dbReference type="InterPro" id="IPR036188">
    <property type="entry name" value="FAD/NAD-bd_sf"/>
</dbReference>
<dbReference type="Gene3D" id="3.50.50.60">
    <property type="entry name" value="FAD/NAD(P)-binding domain"/>
    <property type="match status" value="1"/>
</dbReference>
<dbReference type="Proteomes" id="UP000007962">
    <property type="component" value="Chromosome"/>
</dbReference>
<dbReference type="InterPro" id="IPR050493">
    <property type="entry name" value="FAD-dep_Monooxygenase_BioMet"/>
</dbReference>
<evidence type="ECO:0000259" key="3">
    <source>
        <dbReference type="Pfam" id="PF01494"/>
    </source>
</evidence>
<dbReference type="Pfam" id="PF01494">
    <property type="entry name" value="FAD_binding_3"/>
    <property type="match status" value="1"/>
</dbReference>